<dbReference type="Proteomes" id="UP000823388">
    <property type="component" value="Chromosome 5K"/>
</dbReference>
<comment type="caution">
    <text evidence="6">The sequence shown here is derived from an EMBL/GenBank/DDBJ whole genome shotgun (WGS) entry which is preliminary data.</text>
</comment>
<keyword evidence="7" id="KW-1185">Reference proteome</keyword>
<evidence type="ECO:0000313" key="7">
    <source>
        <dbReference type="Proteomes" id="UP000823388"/>
    </source>
</evidence>
<dbReference type="InterPro" id="IPR013083">
    <property type="entry name" value="Znf_RING/FYVE/PHD"/>
</dbReference>
<dbReference type="SUPFAM" id="SSF57850">
    <property type="entry name" value="RING/U-box"/>
    <property type="match status" value="1"/>
</dbReference>
<gene>
    <name evidence="6" type="ORF">PVAP13_5KG523207</name>
</gene>
<protein>
    <recommendedName>
        <fullName evidence="5">RING-CH-type domain-containing protein</fullName>
    </recommendedName>
</protein>
<name>A0A8T0STD1_PANVG</name>
<evidence type="ECO:0000256" key="1">
    <source>
        <dbReference type="ARBA" id="ARBA00022723"/>
    </source>
</evidence>
<keyword evidence="1" id="KW-0479">Metal-binding</keyword>
<proteinExistence type="predicted"/>
<organism evidence="6 7">
    <name type="scientific">Panicum virgatum</name>
    <name type="common">Blackwell switchgrass</name>
    <dbReference type="NCBI Taxonomy" id="38727"/>
    <lineage>
        <taxon>Eukaryota</taxon>
        <taxon>Viridiplantae</taxon>
        <taxon>Streptophyta</taxon>
        <taxon>Embryophyta</taxon>
        <taxon>Tracheophyta</taxon>
        <taxon>Spermatophyta</taxon>
        <taxon>Magnoliopsida</taxon>
        <taxon>Liliopsida</taxon>
        <taxon>Poales</taxon>
        <taxon>Poaceae</taxon>
        <taxon>PACMAD clade</taxon>
        <taxon>Panicoideae</taxon>
        <taxon>Panicodae</taxon>
        <taxon>Paniceae</taxon>
        <taxon>Panicinae</taxon>
        <taxon>Panicum</taxon>
        <taxon>Panicum sect. Hiantes</taxon>
    </lineage>
</organism>
<accession>A0A8T0STD1</accession>
<dbReference type="Gene3D" id="3.30.40.10">
    <property type="entry name" value="Zinc/RING finger domain, C3HC4 (zinc finger)"/>
    <property type="match status" value="1"/>
</dbReference>
<evidence type="ECO:0000259" key="5">
    <source>
        <dbReference type="PROSITE" id="PS51292"/>
    </source>
</evidence>
<dbReference type="EMBL" id="CM029045">
    <property type="protein sequence ID" value="KAG2600468.1"/>
    <property type="molecule type" value="Genomic_DNA"/>
</dbReference>
<dbReference type="PANTHER" id="PTHR46214:SF8">
    <property type="entry name" value="RING_FYVE_PHD ZINC FINGER SUPERFAMILY PROTEIN"/>
    <property type="match status" value="1"/>
</dbReference>
<dbReference type="Pfam" id="PF12906">
    <property type="entry name" value="RINGv"/>
    <property type="match status" value="1"/>
</dbReference>
<evidence type="ECO:0000256" key="2">
    <source>
        <dbReference type="ARBA" id="ARBA00022771"/>
    </source>
</evidence>
<keyword evidence="4" id="KW-0812">Transmembrane</keyword>
<evidence type="ECO:0000313" key="6">
    <source>
        <dbReference type="EMBL" id="KAG2600468.1"/>
    </source>
</evidence>
<dbReference type="PROSITE" id="PS51292">
    <property type="entry name" value="ZF_RING_CH"/>
    <property type="match status" value="1"/>
</dbReference>
<dbReference type="SMART" id="SM00744">
    <property type="entry name" value="RINGv"/>
    <property type="match status" value="1"/>
</dbReference>
<feature type="domain" description="RING-CH-type" evidence="5">
    <location>
        <begin position="40"/>
        <end position="109"/>
    </location>
</feature>
<dbReference type="OrthoDB" id="1734943at2759"/>
<dbReference type="InterPro" id="IPR011016">
    <property type="entry name" value="Znf_RING-CH"/>
</dbReference>
<evidence type="ECO:0000256" key="4">
    <source>
        <dbReference type="SAM" id="Phobius"/>
    </source>
</evidence>
<keyword evidence="3" id="KW-0862">Zinc</keyword>
<evidence type="ECO:0000256" key="3">
    <source>
        <dbReference type="ARBA" id="ARBA00022833"/>
    </source>
</evidence>
<dbReference type="GO" id="GO:0008270">
    <property type="term" value="F:zinc ion binding"/>
    <property type="evidence" value="ECO:0007669"/>
    <property type="project" value="UniProtKB-KW"/>
</dbReference>
<dbReference type="PANTHER" id="PTHR46214">
    <property type="entry name" value="ZINC FINGER, RING-CH-TYPE"/>
    <property type="match status" value="1"/>
</dbReference>
<dbReference type="AlphaFoldDB" id="A0A8T0STD1"/>
<keyword evidence="4" id="KW-0472">Membrane</keyword>
<reference evidence="6" key="1">
    <citation type="submission" date="2020-05" db="EMBL/GenBank/DDBJ databases">
        <title>WGS assembly of Panicum virgatum.</title>
        <authorList>
            <person name="Lovell J.T."/>
            <person name="Jenkins J."/>
            <person name="Shu S."/>
            <person name="Juenger T.E."/>
            <person name="Schmutz J."/>
        </authorList>
    </citation>
    <scope>NUCLEOTIDE SEQUENCE</scope>
    <source>
        <strain evidence="6">AP13</strain>
    </source>
</reference>
<feature type="transmembrane region" description="Helical" evidence="4">
    <location>
        <begin position="148"/>
        <end position="167"/>
    </location>
</feature>
<keyword evidence="4" id="KW-1133">Transmembrane helix</keyword>
<sequence>MRRDAVAAAPAAAGASPPVAAAVLPTGAVVIDVEGAPVAAAAPPGVGCRICQLGPEDGGGSAAPGSEVIRLGCCCKDELGAAHRQCAEAWFRIKGDRRCEICGSDAKNITGLEVKKFMEQWHGRRRANIQTTEERESHCWRQQPFCNFLLASLLIIFMLPWFLRVNLF</sequence>
<keyword evidence="2" id="KW-0863">Zinc-finger</keyword>